<keyword evidence="9 13" id="KW-0378">Hydrolase</keyword>
<evidence type="ECO:0000256" key="6">
    <source>
        <dbReference type="ARBA" id="ARBA00022438"/>
    </source>
</evidence>
<dbReference type="PANTHER" id="PTHR43722:SF1">
    <property type="entry name" value="PROLINE IMINOPEPTIDASE"/>
    <property type="match status" value="1"/>
</dbReference>
<dbReference type="InterPro" id="IPR000073">
    <property type="entry name" value="AB_hydrolase_1"/>
</dbReference>
<evidence type="ECO:0000313" key="13">
    <source>
        <dbReference type="EMBL" id="TPN89012.1"/>
    </source>
</evidence>
<proteinExistence type="inferred from homology"/>
<evidence type="ECO:0000256" key="7">
    <source>
        <dbReference type="ARBA" id="ARBA00022490"/>
    </source>
</evidence>
<dbReference type="AlphaFoldDB" id="A0A504JJP4"/>
<dbReference type="PROSITE" id="PS51257">
    <property type="entry name" value="PROKAR_LIPOPROTEIN"/>
    <property type="match status" value="1"/>
</dbReference>
<evidence type="ECO:0000256" key="5">
    <source>
        <dbReference type="ARBA" id="ARBA00021843"/>
    </source>
</evidence>
<dbReference type="RefSeq" id="WP_140589159.1">
    <property type="nucleotide sequence ID" value="NZ_VFWZ01000001.1"/>
</dbReference>
<dbReference type="InterPro" id="IPR002410">
    <property type="entry name" value="Peptidase_S33"/>
</dbReference>
<comment type="catalytic activity">
    <reaction evidence="1">
        <text>Release of N-terminal proline from a peptide.</text>
        <dbReference type="EC" id="3.4.11.5"/>
    </reaction>
</comment>
<dbReference type="InterPro" id="IPR005944">
    <property type="entry name" value="Pro_iminopeptidase"/>
</dbReference>
<keyword evidence="14" id="KW-1185">Reference proteome</keyword>
<comment type="subcellular location">
    <subcellularLocation>
        <location evidence="2">Cytoplasm</location>
    </subcellularLocation>
</comment>
<evidence type="ECO:0000256" key="9">
    <source>
        <dbReference type="ARBA" id="ARBA00022801"/>
    </source>
</evidence>
<evidence type="ECO:0000256" key="1">
    <source>
        <dbReference type="ARBA" id="ARBA00001585"/>
    </source>
</evidence>
<dbReference type="GO" id="GO:0006508">
    <property type="term" value="P:proteolysis"/>
    <property type="evidence" value="ECO:0007669"/>
    <property type="project" value="UniProtKB-KW"/>
</dbReference>
<dbReference type="EMBL" id="VFWZ01000001">
    <property type="protein sequence ID" value="TPN89012.1"/>
    <property type="molecule type" value="Genomic_DNA"/>
</dbReference>
<comment type="caution">
    <text evidence="13">The sequence shown here is derived from an EMBL/GenBank/DDBJ whole genome shotgun (WGS) entry which is preliminary data.</text>
</comment>
<dbReference type="Gene3D" id="3.40.50.1820">
    <property type="entry name" value="alpha/beta hydrolase"/>
    <property type="match status" value="1"/>
</dbReference>
<dbReference type="EC" id="3.4.11.5" evidence="4"/>
<feature type="chain" id="PRO_5021367122" description="Proline iminopeptidase" evidence="11">
    <location>
        <begin position="25"/>
        <end position="369"/>
    </location>
</feature>
<gene>
    <name evidence="13" type="ORF">FHK87_01985</name>
</gene>
<reference evidence="13 14" key="1">
    <citation type="submission" date="2019-06" db="EMBL/GenBank/DDBJ databases">
        <authorList>
            <person name="Meng X."/>
        </authorList>
    </citation>
    <scope>NUCLEOTIDE SEQUENCE [LARGE SCALE GENOMIC DNA]</scope>
    <source>
        <strain evidence="13 14">M625</strain>
    </source>
</reference>
<dbReference type="OrthoDB" id="9796770at2"/>
<feature type="domain" description="AB hydrolase-1" evidence="12">
    <location>
        <begin position="71"/>
        <end position="349"/>
    </location>
</feature>
<comment type="similarity">
    <text evidence="3">Belongs to the peptidase S33 family.</text>
</comment>
<organism evidence="13 14">
    <name type="scientific">Aquimarina algicola</name>
    <dbReference type="NCBI Taxonomy" id="2589995"/>
    <lineage>
        <taxon>Bacteria</taxon>
        <taxon>Pseudomonadati</taxon>
        <taxon>Bacteroidota</taxon>
        <taxon>Flavobacteriia</taxon>
        <taxon>Flavobacteriales</taxon>
        <taxon>Flavobacteriaceae</taxon>
        <taxon>Aquimarina</taxon>
    </lineage>
</organism>
<accession>A0A504JJP4</accession>
<dbReference type="GO" id="GO:0004177">
    <property type="term" value="F:aminopeptidase activity"/>
    <property type="evidence" value="ECO:0007669"/>
    <property type="project" value="UniProtKB-KW"/>
</dbReference>
<protein>
    <recommendedName>
        <fullName evidence="5">Proline iminopeptidase</fullName>
        <ecNumber evidence="4">3.4.11.5</ecNumber>
    </recommendedName>
    <alternativeName>
        <fullName evidence="10">Prolyl aminopeptidase</fullName>
    </alternativeName>
</protein>
<evidence type="ECO:0000256" key="10">
    <source>
        <dbReference type="ARBA" id="ARBA00029605"/>
    </source>
</evidence>
<keyword evidence="6" id="KW-0031">Aminopeptidase</keyword>
<evidence type="ECO:0000256" key="11">
    <source>
        <dbReference type="SAM" id="SignalP"/>
    </source>
</evidence>
<evidence type="ECO:0000256" key="8">
    <source>
        <dbReference type="ARBA" id="ARBA00022670"/>
    </source>
</evidence>
<evidence type="ECO:0000256" key="3">
    <source>
        <dbReference type="ARBA" id="ARBA00010088"/>
    </source>
</evidence>
<dbReference type="InterPro" id="IPR029058">
    <property type="entry name" value="AB_hydrolase_fold"/>
</dbReference>
<feature type="signal peptide" evidence="11">
    <location>
        <begin position="1"/>
        <end position="24"/>
    </location>
</feature>
<name>A0A504JJP4_9FLAO</name>
<dbReference type="SUPFAM" id="SSF53474">
    <property type="entry name" value="alpha/beta-Hydrolases"/>
    <property type="match status" value="1"/>
</dbReference>
<dbReference type="Pfam" id="PF00561">
    <property type="entry name" value="Abhydrolase_1"/>
    <property type="match status" value="1"/>
</dbReference>
<dbReference type="PRINTS" id="PR00793">
    <property type="entry name" value="PROAMNOPTASE"/>
</dbReference>
<dbReference type="PANTHER" id="PTHR43722">
    <property type="entry name" value="PROLINE IMINOPEPTIDASE"/>
    <property type="match status" value="1"/>
</dbReference>
<evidence type="ECO:0000256" key="4">
    <source>
        <dbReference type="ARBA" id="ARBA00012568"/>
    </source>
</evidence>
<keyword evidence="7" id="KW-0963">Cytoplasm</keyword>
<evidence type="ECO:0000256" key="2">
    <source>
        <dbReference type="ARBA" id="ARBA00004496"/>
    </source>
</evidence>
<dbReference type="GO" id="GO:0005737">
    <property type="term" value="C:cytoplasm"/>
    <property type="evidence" value="ECO:0007669"/>
    <property type="project" value="UniProtKB-SubCell"/>
</dbReference>
<dbReference type="Proteomes" id="UP000315540">
    <property type="component" value="Unassembled WGS sequence"/>
</dbReference>
<evidence type="ECO:0000313" key="14">
    <source>
        <dbReference type="Proteomes" id="UP000315540"/>
    </source>
</evidence>
<keyword evidence="8" id="KW-0645">Protease</keyword>
<evidence type="ECO:0000259" key="12">
    <source>
        <dbReference type="Pfam" id="PF00561"/>
    </source>
</evidence>
<sequence>MNLKGRSLIIMLLISLFSCFSNQAQIKEKVFLHESCQSKSNIKSELNEAQFVLIGGVPQWVTIKGKDCSNPIVLMVHGGPGNPLSMYHDSLFQDFEENFTIVHWDQRGSGKTYQAQFKAEKLTLDMFTNDKLSVDILVKDGLEVSDYIRNRLGQEKIIISGSSWGSFLATKMVHAAPNKFHFYVGLSQLVNGDKTYMESYKKVKAIAVERGDKAALDILNKMGPPSWSHPSSFGKLRRIIRRYENETASNPVQWKVSKEYTSEFSDSRYAVFSEEFSFLKYIGLNGDGMINDVALDECCTDLKIPIYIIQGNKDLLTVPKVTKEFFEKIVAPDKEYIQIENSGHDANIDMLNMQLDMLKAGAAKYIKKE</sequence>
<keyword evidence="11" id="KW-0732">Signal</keyword>